<keyword evidence="1" id="KW-1133">Transmembrane helix</keyword>
<feature type="transmembrane region" description="Helical" evidence="1">
    <location>
        <begin position="12"/>
        <end position="32"/>
    </location>
</feature>
<protein>
    <recommendedName>
        <fullName evidence="3">Holin</fullName>
    </recommendedName>
</protein>
<keyword evidence="1" id="KW-0472">Membrane</keyword>
<name>A0A8S5RG22_9VIRU</name>
<dbReference type="EMBL" id="BK059101">
    <property type="protein sequence ID" value="DAE30025.1"/>
    <property type="molecule type" value="Genomic_DNA"/>
</dbReference>
<keyword evidence="1" id="KW-0812">Transmembrane</keyword>
<organism evidence="2">
    <name type="scientific">virus sp. ctE0n6</name>
    <dbReference type="NCBI Taxonomy" id="2827985"/>
    <lineage>
        <taxon>Viruses</taxon>
    </lineage>
</organism>
<proteinExistence type="predicted"/>
<sequence>MENQLQESLIQLLSILIGGALTVVTAYVGVFVQKATQKAKLEIAKIEDENAQVIFSNALEKTTTLINTNIVAMENTLKKELIVAIEDGKIEKDELRQLSTAVKDNVLNQLTDDTLNVLNGGIKDINQYLEMKIEEELAKIKGQIESK</sequence>
<evidence type="ECO:0000256" key="1">
    <source>
        <dbReference type="SAM" id="Phobius"/>
    </source>
</evidence>
<accession>A0A8S5RG22</accession>
<reference evidence="2" key="1">
    <citation type="journal article" date="2021" name="Proc. Natl. Acad. Sci. U.S.A.">
        <title>A Catalog of Tens of Thousands of Viruses from Human Metagenomes Reveals Hidden Associations with Chronic Diseases.</title>
        <authorList>
            <person name="Tisza M.J."/>
            <person name="Buck C.B."/>
        </authorList>
    </citation>
    <scope>NUCLEOTIDE SEQUENCE</scope>
    <source>
        <strain evidence="2">CtE0n6</strain>
    </source>
</reference>
<evidence type="ECO:0000313" key="2">
    <source>
        <dbReference type="EMBL" id="DAE30025.1"/>
    </source>
</evidence>
<evidence type="ECO:0008006" key="3">
    <source>
        <dbReference type="Google" id="ProtNLM"/>
    </source>
</evidence>